<dbReference type="Gene3D" id="1.10.8.260">
    <property type="entry name" value="HI0933 insert domain-like"/>
    <property type="match status" value="1"/>
</dbReference>
<dbReference type="InterPro" id="IPR055178">
    <property type="entry name" value="RsdA/BaiN/AoA(So)-like_dom"/>
</dbReference>
<evidence type="ECO:0000313" key="6">
    <source>
        <dbReference type="EMBL" id="CAI3976424.1"/>
    </source>
</evidence>
<evidence type="ECO:0000313" key="8">
    <source>
        <dbReference type="Proteomes" id="UP001152797"/>
    </source>
</evidence>
<evidence type="ECO:0000259" key="4">
    <source>
        <dbReference type="Pfam" id="PF03486"/>
    </source>
</evidence>
<evidence type="ECO:0000256" key="2">
    <source>
        <dbReference type="ARBA" id="ARBA00022630"/>
    </source>
</evidence>
<dbReference type="Proteomes" id="UP001152797">
    <property type="component" value="Unassembled WGS sequence"/>
</dbReference>
<feature type="domain" description="RsdA/BaiN/AoA(So)-like Rossmann fold-like" evidence="4">
    <location>
        <begin position="14"/>
        <end position="393"/>
    </location>
</feature>
<dbReference type="EMBL" id="CAMXCT020000270">
    <property type="protein sequence ID" value="CAL1129799.1"/>
    <property type="molecule type" value="Genomic_DNA"/>
</dbReference>
<protein>
    <submittedName>
        <fullName evidence="7">Quinone-oxidoreductase-like, chloroplastic</fullName>
    </submittedName>
</protein>
<keyword evidence="8" id="KW-1185">Reference proteome</keyword>
<evidence type="ECO:0000256" key="1">
    <source>
        <dbReference type="ARBA" id="ARBA00001974"/>
    </source>
</evidence>
<dbReference type="SUPFAM" id="SSF160996">
    <property type="entry name" value="HI0933 insert domain-like"/>
    <property type="match status" value="1"/>
</dbReference>
<dbReference type="Gene3D" id="3.50.50.60">
    <property type="entry name" value="FAD/NAD(P)-binding domain"/>
    <property type="match status" value="2"/>
</dbReference>
<dbReference type="InterPro" id="IPR004792">
    <property type="entry name" value="BaiN-like"/>
</dbReference>
<reference evidence="6" key="1">
    <citation type="submission" date="2022-10" db="EMBL/GenBank/DDBJ databases">
        <authorList>
            <person name="Chen Y."/>
            <person name="Dougan E. K."/>
            <person name="Chan C."/>
            <person name="Rhodes N."/>
            <person name="Thang M."/>
        </authorList>
    </citation>
    <scope>NUCLEOTIDE SEQUENCE</scope>
</reference>
<dbReference type="PANTHER" id="PTHR42887:SF2">
    <property type="entry name" value="OS12G0638800 PROTEIN"/>
    <property type="match status" value="1"/>
</dbReference>
<dbReference type="InterPro" id="IPR057661">
    <property type="entry name" value="RsdA/BaiN/AoA(So)_Rossmann"/>
</dbReference>
<organism evidence="6">
    <name type="scientific">Cladocopium goreaui</name>
    <dbReference type="NCBI Taxonomy" id="2562237"/>
    <lineage>
        <taxon>Eukaryota</taxon>
        <taxon>Sar</taxon>
        <taxon>Alveolata</taxon>
        <taxon>Dinophyceae</taxon>
        <taxon>Suessiales</taxon>
        <taxon>Symbiodiniaceae</taxon>
        <taxon>Cladocopium</taxon>
    </lineage>
</organism>
<dbReference type="OrthoDB" id="9930022at2759"/>
<dbReference type="InterPro" id="IPR036188">
    <property type="entry name" value="FAD/NAD-bd_sf"/>
</dbReference>
<dbReference type="Pfam" id="PF22780">
    <property type="entry name" value="HI0933_like_1st"/>
    <property type="match status" value="1"/>
</dbReference>
<accession>A0A9P1BN82</accession>
<dbReference type="Pfam" id="PF03486">
    <property type="entry name" value="HI0933_like"/>
    <property type="match status" value="1"/>
</dbReference>
<proteinExistence type="predicted"/>
<feature type="domain" description="RsdA/BaiN/AoA(So)-like insert" evidence="5">
    <location>
        <begin position="124"/>
        <end position="267"/>
    </location>
</feature>
<name>A0A9P1BN82_9DINO</name>
<comment type="cofactor">
    <cofactor evidence="1">
        <name>FAD</name>
        <dbReference type="ChEBI" id="CHEBI:57692"/>
    </cofactor>
</comment>
<gene>
    <name evidence="6" type="ORF">C1SCF055_LOCUS4645</name>
</gene>
<evidence type="ECO:0000256" key="3">
    <source>
        <dbReference type="ARBA" id="ARBA00022827"/>
    </source>
</evidence>
<sequence>METLATTHGAIHSARWFESKGVQLKTEDDGRVFPASNTSKSIVDCFLSTAGSLGIKVLLSTKALTVDANEAGFHIVECEGTRGDNQQNQQIHCKRLVICTGSAQKRSVQALLRDAGAEIRPVAPSLFSLQFSTTAASRFRGLEGVAVQDAGVKINAEKGVWKGSNLCTPQIRGPVLITHEGISGPAILRLSAWGAYQFQEVDYKAMLDINWAPYLTEKGMVNSIMEVPGGRANQPPVRRKAVGEVSPWPGVLPARLWQRLLEHADADGDLTSHLRQLSVFDSPGCKAILSQTPSVPVSQWPWRFFGKAEAAQALSKVMLPRITQDQISVAGRRTNKEEFVTAGGVDLNALDWKRMESRSRPGIHFAGEAVDVDGITGGFNFQGCWSSGYAAGVAAADSLYPKEAH</sequence>
<dbReference type="EMBL" id="CAMXCT010000270">
    <property type="protein sequence ID" value="CAI3976424.1"/>
    <property type="molecule type" value="Genomic_DNA"/>
</dbReference>
<keyword evidence="2" id="KW-0285">Flavoprotein</keyword>
<evidence type="ECO:0000259" key="5">
    <source>
        <dbReference type="Pfam" id="PF22780"/>
    </source>
</evidence>
<comment type="caution">
    <text evidence="6">The sequence shown here is derived from an EMBL/GenBank/DDBJ whole genome shotgun (WGS) entry which is preliminary data.</text>
</comment>
<dbReference type="PANTHER" id="PTHR42887">
    <property type="entry name" value="OS12G0638800 PROTEIN"/>
    <property type="match status" value="1"/>
</dbReference>
<dbReference type="Gene3D" id="2.40.30.10">
    <property type="entry name" value="Translation factors"/>
    <property type="match status" value="2"/>
</dbReference>
<reference evidence="7 8" key="2">
    <citation type="submission" date="2024-05" db="EMBL/GenBank/DDBJ databases">
        <authorList>
            <person name="Chen Y."/>
            <person name="Shah S."/>
            <person name="Dougan E. K."/>
            <person name="Thang M."/>
            <person name="Chan C."/>
        </authorList>
    </citation>
    <scope>NUCLEOTIDE SEQUENCE [LARGE SCALE GENOMIC DNA]</scope>
</reference>
<dbReference type="AlphaFoldDB" id="A0A9P1BN82"/>
<dbReference type="InterPro" id="IPR023166">
    <property type="entry name" value="BaiN-like_dom_sf"/>
</dbReference>
<dbReference type="SUPFAM" id="SSF51905">
    <property type="entry name" value="FAD/NAD(P)-binding domain"/>
    <property type="match status" value="1"/>
</dbReference>
<evidence type="ECO:0000313" key="7">
    <source>
        <dbReference type="EMBL" id="CAL4763736.1"/>
    </source>
</evidence>
<keyword evidence="3" id="KW-0274">FAD</keyword>
<dbReference type="EMBL" id="CAMXCT030000270">
    <property type="protein sequence ID" value="CAL4763736.1"/>
    <property type="molecule type" value="Genomic_DNA"/>
</dbReference>